<gene>
    <name evidence="1" type="ORF">F4821DRAFT_267906</name>
</gene>
<name>A0ACC0DBW9_9PEZI</name>
<comment type="caution">
    <text evidence="1">The sequence shown here is derived from an EMBL/GenBank/DDBJ whole genome shotgun (WGS) entry which is preliminary data.</text>
</comment>
<accession>A0ACC0DBW9</accession>
<protein>
    <submittedName>
        <fullName evidence="1">HET-domain-containing protein</fullName>
    </submittedName>
</protein>
<reference evidence="1 2" key="1">
    <citation type="journal article" date="2022" name="New Phytol.">
        <title>Ecological generalism drives hyperdiversity of secondary metabolite gene clusters in xylarialean endophytes.</title>
        <authorList>
            <person name="Franco M.E.E."/>
            <person name="Wisecaver J.H."/>
            <person name="Arnold A.E."/>
            <person name="Ju Y.M."/>
            <person name="Slot J.C."/>
            <person name="Ahrendt S."/>
            <person name="Moore L.P."/>
            <person name="Eastman K.E."/>
            <person name="Scott K."/>
            <person name="Konkel Z."/>
            <person name="Mondo S.J."/>
            <person name="Kuo A."/>
            <person name="Hayes R.D."/>
            <person name="Haridas S."/>
            <person name="Andreopoulos B."/>
            <person name="Riley R."/>
            <person name="LaButti K."/>
            <person name="Pangilinan J."/>
            <person name="Lipzen A."/>
            <person name="Amirebrahimi M."/>
            <person name="Yan J."/>
            <person name="Adam C."/>
            <person name="Keymanesh K."/>
            <person name="Ng V."/>
            <person name="Louie K."/>
            <person name="Northen T."/>
            <person name="Drula E."/>
            <person name="Henrissat B."/>
            <person name="Hsieh H.M."/>
            <person name="Youens-Clark K."/>
            <person name="Lutzoni F."/>
            <person name="Miadlikowska J."/>
            <person name="Eastwood D.C."/>
            <person name="Hamelin R.C."/>
            <person name="Grigoriev I.V."/>
            <person name="U'Ren J.M."/>
        </authorList>
    </citation>
    <scope>NUCLEOTIDE SEQUENCE [LARGE SCALE GENOMIC DNA]</scope>
    <source>
        <strain evidence="1 2">ER1909</strain>
    </source>
</reference>
<dbReference type="EMBL" id="MU394291">
    <property type="protein sequence ID" value="KAI6090244.1"/>
    <property type="molecule type" value="Genomic_DNA"/>
</dbReference>
<proteinExistence type="predicted"/>
<evidence type="ECO:0000313" key="2">
    <source>
        <dbReference type="Proteomes" id="UP001497680"/>
    </source>
</evidence>
<sequence>MNPQEIPGSRSIPQQGFKRRSSFHEGRYDESRHNVEDGCPVADNTLCSMCASANIAKNFQFIQKHPRQFKRLRHVDNQDPQVNPSCPLCNVIAWMHRRFPAHSQTDHLELVIATHDNRHYDFGFGDRFGHWPSASIFLVLSTWPIDRHNLPIVSERLASVTNSQSLLENKLAEYSPHLQRSVSISPGYVDYRRIRQWISFCSFRTFEHKSCEPPSFWQKGPSKLIDCHTLNIVDAWPTCAYLALSYVWGQQQHEVPIDHPRDLSESPTTIRDAIEVTRQLDYKYLWVDRYCIDQMDLESSESQAQLKQMGHIYNNASLTIIAAAGSDHNYGLPGVSKRRKTVPPRCTWMTRGWTYQEALLPRRRLIFTDQQVYFECQGLIREDSYVDNRDPRSCNGKSKFQREEFGRRPEDVFNYISEYSQRNLSNLGDYLNGLLDISTMLAECKRAIHHLFGVPILPQMFLDVSNGSIRRVERGYDCRLMIGMNWIVERGTRRRGQDFPSWTWVGWTGPVTWAWGGSESHVLGDFISEDSMKVVSNCKAWAESDKGKSFSLQSLCEPPDPSSRVDGSLLKVLHIESEVFDVKVVYLPGGLEGCTSRPAYWMNWESGGRLVHSRVHVFEYIDVEGRDFQGWDSRRNHRREKGVERTHGKLLREVGEGYEVVGYVCFSCARLYVRDSSGALDEGELFLPKTVREHVRLV</sequence>
<evidence type="ECO:0000313" key="1">
    <source>
        <dbReference type="EMBL" id="KAI6090244.1"/>
    </source>
</evidence>
<organism evidence="1 2">
    <name type="scientific">Hypoxylon rubiginosum</name>
    <dbReference type="NCBI Taxonomy" id="110542"/>
    <lineage>
        <taxon>Eukaryota</taxon>
        <taxon>Fungi</taxon>
        <taxon>Dikarya</taxon>
        <taxon>Ascomycota</taxon>
        <taxon>Pezizomycotina</taxon>
        <taxon>Sordariomycetes</taxon>
        <taxon>Xylariomycetidae</taxon>
        <taxon>Xylariales</taxon>
        <taxon>Hypoxylaceae</taxon>
        <taxon>Hypoxylon</taxon>
    </lineage>
</organism>
<keyword evidence="2" id="KW-1185">Reference proteome</keyword>
<dbReference type="Proteomes" id="UP001497680">
    <property type="component" value="Unassembled WGS sequence"/>
</dbReference>